<evidence type="ECO:0000313" key="5">
    <source>
        <dbReference type="EMBL" id="MCB6183680.1"/>
    </source>
</evidence>
<evidence type="ECO:0000256" key="1">
    <source>
        <dbReference type="ARBA" id="ARBA00006611"/>
    </source>
</evidence>
<dbReference type="Pfam" id="PF00437">
    <property type="entry name" value="T2SSE"/>
    <property type="match status" value="1"/>
</dbReference>
<evidence type="ECO:0000256" key="2">
    <source>
        <dbReference type="ARBA" id="ARBA00022741"/>
    </source>
</evidence>
<dbReference type="CDD" id="cd01129">
    <property type="entry name" value="PulE-GspE-like"/>
    <property type="match status" value="1"/>
</dbReference>
<dbReference type="SUPFAM" id="SSF160246">
    <property type="entry name" value="EspE N-terminal domain-like"/>
    <property type="match status" value="1"/>
</dbReference>
<dbReference type="RefSeq" id="WP_227180458.1">
    <property type="nucleotide sequence ID" value="NZ_JAJBZT010000004.1"/>
</dbReference>
<dbReference type="PANTHER" id="PTHR30258:SF2">
    <property type="entry name" value="COMG OPERON PROTEIN 1"/>
    <property type="match status" value="1"/>
</dbReference>
<dbReference type="InterPro" id="IPR037257">
    <property type="entry name" value="T2SS_E_N_sf"/>
</dbReference>
<dbReference type="SUPFAM" id="SSF52540">
    <property type="entry name" value="P-loop containing nucleoside triphosphate hydrolases"/>
    <property type="match status" value="1"/>
</dbReference>
<dbReference type="InterPro" id="IPR007831">
    <property type="entry name" value="T2SS_GspE_N"/>
</dbReference>
<evidence type="ECO:0000256" key="3">
    <source>
        <dbReference type="ARBA" id="ARBA00022840"/>
    </source>
</evidence>
<sequence>MLQKKLIRVDQLTVALIEQKSTLQPIGQLIIAAGFTSREAVSIALCALLERRVCVDIQDIQPCQRAISYLSASQAKQLTVCPMRFDIAANELHIACLDSEDLLVKDQLRKFTPANVTIKLFQALAVDLNPAIEQIYRSTLNGSSVGNVLKFGAELDAPSLNELFALAIAQNASDMHFVPEKTYFSVKFRIDGVLLERGCWHLSLWPSLSIQIKVLAGLDIAESRGIQEGRFSYQSMLRMVECRVSILPIDYGESVVIRFLKGADWTHGLDALQLTSNARNRLSKLLLKRDGLILFCGPTGSGKTTSLYALLSELNRSELNIISLEDPVEYRLQGVRQASIGEYLKLNFASGMKASLRQDPDILFIGEIRDTETAKIAMTSALSGHLVFATVHAHSIVSAWNRLLDFGISQQMLTANISAIITQRLIRRLCPCCKAAAQSNHRVTQLCEQHQLKLPQSLFQAMGCDDCFGIGYKGRLPVMEVDFPQSMGAISSVFRGAESNITEYSLLEDAWQRVIEGLTTPAELSRLFSLEESLA</sequence>
<proteinExistence type="inferred from homology"/>
<dbReference type="Gene3D" id="3.30.300.160">
    <property type="entry name" value="Type II secretion system, protein E, N-terminal domain"/>
    <property type="match status" value="1"/>
</dbReference>
<protein>
    <submittedName>
        <fullName evidence="5">GspE/PulE family protein</fullName>
    </submittedName>
</protein>
<organism evidence="5 6">
    <name type="scientific">Leeia speluncae</name>
    <dbReference type="NCBI Taxonomy" id="2884804"/>
    <lineage>
        <taxon>Bacteria</taxon>
        <taxon>Pseudomonadati</taxon>
        <taxon>Pseudomonadota</taxon>
        <taxon>Betaproteobacteria</taxon>
        <taxon>Neisseriales</taxon>
        <taxon>Leeiaceae</taxon>
        <taxon>Leeia</taxon>
    </lineage>
</organism>
<reference evidence="5" key="1">
    <citation type="submission" date="2021-10" db="EMBL/GenBank/DDBJ databases">
        <title>The complete genome sequence of Leeia sp. TBRC 13508.</title>
        <authorList>
            <person name="Charoenyingcharoen P."/>
            <person name="Yukphan P."/>
        </authorList>
    </citation>
    <scope>NUCLEOTIDE SEQUENCE</scope>
    <source>
        <strain evidence="5">TBRC 13508</strain>
    </source>
</reference>
<dbReference type="PANTHER" id="PTHR30258">
    <property type="entry name" value="TYPE II SECRETION SYSTEM PROTEIN GSPE-RELATED"/>
    <property type="match status" value="1"/>
</dbReference>
<comment type="similarity">
    <text evidence="1">Belongs to the GSP E family.</text>
</comment>
<dbReference type="Pfam" id="PF05157">
    <property type="entry name" value="MshEN"/>
    <property type="match status" value="1"/>
</dbReference>
<comment type="caution">
    <text evidence="5">The sequence shown here is derived from an EMBL/GenBank/DDBJ whole genome shotgun (WGS) entry which is preliminary data.</text>
</comment>
<dbReference type="SMART" id="SM00382">
    <property type="entry name" value="AAA"/>
    <property type="match status" value="1"/>
</dbReference>
<gene>
    <name evidence="5" type="ORF">LIN78_08970</name>
</gene>
<dbReference type="EMBL" id="JAJBZT010000004">
    <property type="protein sequence ID" value="MCB6183680.1"/>
    <property type="molecule type" value="Genomic_DNA"/>
</dbReference>
<dbReference type="InterPro" id="IPR027417">
    <property type="entry name" value="P-loop_NTPase"/>
</dbReference>
<keyword evidence="6" id="KW-1185">Reference proteome</keyword>
<dbReference type="InterPro" id="IPR001482">
    <property type="entry name" value="T2SS/T4SS_dom"/>
</dbReference>
<dbReference type="InterPro" id="IPR003593">
    <property type="entry name" value="AAA+_ATPase"/>
</dbReference>
<evidence type="ECO:0000259" key="4">
    <source>
        <dbReference type="SMART" id="SM00382"/>
    </source>
</evidence>
<accession>A0ABS8D662</accession>
<feature type="domain" description="AAA+ ATPase" evidence="4">
    <location>
        <begin position="289"/>
        <end position="431"/>
    </location>
</feature>
<evidence type="ECO:0000313" key="6">
    <source>
        <dbReference type="Proteomes" id="UP001165395"/>
    </source>
</evidence>
<keyword evidence="2" id="KW-0547">Nucleotide-binding</keyword>
<dbReference type="Gene3D" id="3.30.450.90">
    <property type="match status" value="1"/>
</dbReference>
<dbReference type="Gene3D" id="3.40.50.300">
    <property type="entry name" value="P-loop containing nucleotide triphosphate hydrolases"/>
    <property type="match status" value="1"/>
</dbReference>
<dbReference type="Proteomes" id="UP001165395">
    <property type="component" value="Unassembled WGS sequence"/>
</dbReference>
<name>A0ABS8D662_9NEIS</name>
<keyword evidence="3" id="KW-0067">ATP-binding</keyword>